<keyword evidence="5 7" id="KW-0687">Ribonucleoprotein</keyword>
<dbReference type="InterPro" id="IPR036394">
    <property type="entry name" value="Ribosomal_uL22_sf"/>
</dbReference>
<dbReference type="NCBIfam" id="TIGR01044">
    <property type="entry name" value="rplV_bact"/>
    <property type="match status" value="1"/>
</dbReference>
<dbReference type="GO" id="GO:0006412">
    <property type="term" value="P:translation"/>
    <property type="evidence" value="ECO:0007669"/>
    <property type="project" value="UniProtKB-UniRule"/>
</dbReference>
<reference evidence="11 12" key="1">
    <citation type="journal article" date="2016" name="Nat. Commun.">
        <title>Thousands of microbial genomes shed light on interconnected biogeochemical processes in an aquifer system.</title>
        <authorList>
            <person name="Anantharaman K."/>
            <person name="Brown C.T."/>
            <person name="Hug L.A."/>
            <person name="Sharon I."/>
            <person name="Castelle C.J."/>
            <person name="Probst A.J."/>
            <person name="Thomas B.C."/>
            <person name="Singh A."/>
            <person name="Wilkins M.J."/>
            <person name="Karaoz U."/>
            <person name="Brodie E.L."/>
            <person name="Williams K.H."/>
            <person name="Hubbard S.S."/>
            <person name="Banfield J.F."/>
        </authorList>
    </citation>
    <scope>NUCLEOTIDE SEQUENCE [LARGE SCALE GENOMIC DNA]</scope>
</reference>
<evidence type="ECO:0000256" key="10">
    <source>
        <dbReference type="RuleBase" id="RU004008"/>
    </source>
</evidence>
<comment type="similarity">
    <text evidence="1 7 8">Belongs to the universal ribosomal protein uL22 family.</text>
</comment>
<accession>A0A1G2U4K6</accession>
<dbReference type="InterPro" id="IPR001063">
    <property type="entry name" value="Ribosomal_uL22"/>
</dbReference>
<evidence type="ECO:0000256" key="2">
    <source>
        <dbReference type="ARBA" id="ARBA00022730"/>
    </source>
</evidence>
<evidence type="ECO:0000313" key="11">
    <source>
        <dbReference type="EMBL" id="OHB04419.1"/>
    </source>
</evidence>
<dbReference type="Gene3D" id="3.90.470.10">
    <property type="entry name" value="Ribosomal protein L22/L17"/>
    <property type="match status" value="1"/>
</dbReference>
<evidence type="ECO:0000256" key="3">
    <source>
        <dbReference type="ARBA" id="ARBA00022884"/>
    </source>
</evidence>
<dbReference type="SUPFAM" id="SSF54843">
    <property type="entry name" value="Ribosomal protein L22"/>
    <property type="match status" value="1"/>
</dbReference>
<dbReference type="EMBL" id="MHWE01000006">
    <property type="protein sequence ID" value="OHB04419.1"/>
    <property type="molecule type" value="Genomic_DNA"/>
</dbReference>
<dbReference type="Proteomes" id="UP000176800">
    <property type="component" value="Unassembled WGS sequence"/>
</dbReference>
<keyword evidence="3 7" id="KW-0694">RNA-binding</keyword>
<dbReference type="InterPro" id="IPR005727">
    <property type="entry name" value="Ribosomal_uL22_bac/chlpt-type"/>
</dbReference>
<evidence type="ECO:0000313" key="12">
    <source>
        <dbReference type="Proteomes" id="UP000176800"/>
    </source>
</evidence>
<comment type="subunit">
    <text evidence="7 9">Part of the 50S ribosomal subunit.</text>
</comment>
<keyword evidence="2 7" id="KW-0699">rRNA-binding</keyword>
<protein>
    <recommendedName>
        <fullName evidence="6 7">Large ribosomal subunit protein uL22</fullName>
    </recommendedName>
</protein>
<dbReference type="GO" id="GO:0019843">
    <property type="term" value="F:rRNA binding"/>
    <property type="evidence" value="ECO:0007669"/>
    <property type="project" value="UniProtKB-UniRule"/>
</dbReference>
<name>A0A1G2U4K6_9BACT</name>
<evidence type="ECO:0000256" key="5">
    <source>
        <dbReference type="ARBA" id="ARBA00023274"/>
    </source>
</evidence>
<gene>
    <name evidence="7" type="primary">rplV</name>
    <name evidence="11" type="ORF">A3B14_03200</name>
</gene>
<dbReference type="HAMAP" id="MF_01331_B">
    <property type="entry name" value="Ribosomal_uL22_B"/>
    <property type="match status" value="1"/>
</dbReference>
<evidence type="ECO:0000256" key="6">
    <source>
        <dbReference type="ARBA" id="ARBA00035207"/>
    </source>
</evidence>
<comment type="function">
    <text evidence="7 10">This protein binds specifically to 23S rRNA; its binding is stimulated by other ribosomal proteins, e.g., L4, L17, and L20. It is important during the early stages of 50S assembly. It makes multiple contacts with different domains of the 23S rRNA in the assembled 50S subunit and ribosome.</text>
</comment>
<proteinExistence type="inferred from homology"/>
<evidence type="ECO:0000256" key="4">
    <source>
        <dbReference type="ARBA" id="ARBA00022980"/>
    </source>
</evidence>
<dbReference type="PANTHER" id="PTHR13501">
    <property type="entry name" value="CHLOROPLAST 50S RIBOSOMAL PROTEIN L22-RELATED"/>
    <property type="match status" value="1"/>
</dbReference>
<comment type="caution">
    <text evidence="11">The sequence shown here is derived from an EMBL/GenBank/DDBJ whole genome shotgun (WGS) entry which is preliminary data.</text>
</comment>
<dbReference type="GO" id="GO:0003735">
    <property type="term" value="F:structural constituent of ribosome"/>
    <property type="evidence" value="ECO:0007669"/>
    <property type="project" value="InterPro"/>
</dbReference>
<comment type="function">
    <text evidence="7">The globular domain of the protein is located near the polypeptide exit tunnel on the outside of the subunit, while an extended beta-hairpin is found that lines the wall of the exit tunnel in the center of the 70S ribosome.</text>
</comment>
<dbReference type="InterPro" id="IPR047867">
    <property type="entry name" value="Ribosomal_uL22_bac/org-type"/>
</dbReference>
<dbReference type="PANTHER" id="PTHR13501:SF8">
    <property type="entry name" value="LARGE RIBOSOMAL SUBUNIT PROTEIN UL22M"/>
    <property type="match status" value="1"/>
</dbReference>
<dbReference type="GO" id="GO:0022625">
    <property type="term" value="C:cytosolic large ribosomal subunit"/>
    <property type="evidence" value="ECO:0007669"/>
    <property type="project" value="TreeGrafter"/>
</dbReference>
<organism evidence="11 12">
    <name type="scientific">Candidatus Zambryskibacteria bacterium RIFCSPLOWO2_01_FULL_45_21</name>
    <dbReference type="NCBI Taxonomy" id="1802761"/>
    <lineage>
        <taxon>Bacteria</taxon>
        <taxon>Candidatus Zambryskiibacteriota</taxon>
    </lineage>
</organism>
<evidence type="ECO:0000256" key="9">
    <source>
        <dbReference type="RuleBase" id="RU004006"/>
    </source>
</evidence>
<evidence type="ECO:0000256" key="7">
    <source>
        <dbReference type="HAMAP-Rule" id="MF_01331"/>
    </source>
</evidence>
<dbReference type="AlphaFoldDB" id="A0A1G2U4K6"/>
<keyword evidence="4 7" id="KW-0689">Ribosomal protein</keyword>
<evidence type="ECO:0000256" key="8">
    <source>
        <dbReference type="RuleBase" id="RU004005"/>
    </source>
</evidence>
<sequence length="132" mass="14502">MAQITAQLNNLRHSPRKVRLVADLVRGKSVTSALNSLAFADKKATRPIIKLIKSAIANAKTQSLSEDKLTIKEIRVDGGSVLKRFRPAAFGRAHPIRKRSSHVRIILTTNNKQPATKAKIAKNSRKSVVSSK</sequence>
<evidence type="ECO:0000256" key="1">
    <source>
        <dbReference type="ARBA" id="ARBA00009451"/>
    </source>
</evidence>
<dbReference type="Pfam" id="PF00237">
    <property type="entry name" value="Ribosomal_L22"/>
    <property type="match status" value="1"/>
</dbReference>